<feature type="transmembrane region" description="Helical" evidence="10">
    <location>
        <begin position="447"/>
        <end position="469"/>
    </location>
</feature>
<dbReference type="EMBL" id="EQ974168">
    <property type="protein sequence ID" value="EEF32396.1"/>
    <property type="molecule type" value="Genomic_DNA"/>
</dbReference>
<keyword evidence="3" id="KW-0633">Potassium transport</keyword>
<organism evidence="14 15">
    <name type="scientific">Ricinus communis</name>
    <name type="common">Castor bean</name>
    <dbReference type="NCBI Taxonomy" id="3988"/>
    <lineage>
        <taxon>Eukaryota</taxon>
        <taxon>Viridiplantae</taxon>
        <taxon>Streptophyta</taxon>
        <taxon>Embryophyta</taxon>
        <taxon>Tracheophyta</taxon>
        <taxon>Spermatophyta</taxon>
        <taxon>Magnoliopsida</taxon>
        <taxon>eudicotyledons</taxon>
        <taxon>Gunneridae</taxon>
        <taxon>Pentapetalae</taxon>
        <taxon>rosids</taxon>
        <taxon>fabids</taxon>
        <taxon>Malpighiales</taxon>
        <taxon>Euphorbiaceae</taxon>
        <taxon>Acalyphoideae</taxon>
        <taxon>Acalypheae</taxon>
        <taxon>Ricinus</taxon>
    </lineage>
</organism>
<dbReference type="GO" id="GO:0006885">
    <property type="term" value="P:regulation of pH"/>
    <property type="evidence" value="ECO:0000318"/>
    <property type="project" value="GO_Central"/>
</dbReference>
<evidence type="ECO:0000256" key="1">
    <source>
        <dbReference type="ARBA" id="ARBA00004141"/>
    </source>
</evidence>
<dbReference type="GO" id="GO:0015297">
    <property type="term" value="F:antiporter activity"/>
    <property type="evidence" value="ECO:0007669"/>
    <property type="project" value="InterPro"/>
</dbReference>
<dbReference type="GO" id="GO:0016020">
    <property type="term" value="C:membrane"/>
    <property type="evidence" value="ECO:0007669"/>
    <property type="project" value="UniProtKB-SubCell"/>
</dbReference>
<name>B9SVH2_RICCO</name>
<evidence type="ECO:0000313" key="14">
    <source>
        <dbReference type="EMBL" id="EEF32396.1"/>
    </source>
</evidence>
<dbReference type="InterPro" id="IPR057291">
    <property type="entry name" value="CHX17_2nd"/>
</dbReference>
<feature type="transmembrane region" description="Helical" evidence="10">
    <location>
        <begin position="292"/>
        <end position="310"/>
    </location>
</feature>
<keyword evidence="15" id="KW-1185">Reference proteome</keyword>
<feature type="transmembrane region" description="Helical" evidence="10">
    <location>
        <begin position="50"/>
        <end position="67"/>
    </location>
</feature>
<accession>B9SVH2</accession>
<feature type="transmembrane region" description="Helical" evidence="10">
    <location>
        <begin position="322"/>
        <end position="344"/>
    </location>
</feature>
<feature type="transmembrane region" description="Helical" evidence="10">
    <location>
        <begin position="240"/>
        <end position="260"/>
    </location>
</feature>
<gene>
    <name evidence="14" type="ORF">RCOM_1264700</name>
</gene>
<dbReference type="GO" id="GO:0006813">
    <property type="term" value="P:potassium ion transport"/>
    <property type="evidence" value="ECO:0007669"/>
    <property type="project" value="UniProtKB-KW"/>
</dbReference>
<keyword evidence="8 10" id="KW-0472">Membrane</keyword>
<keyword evidence="7" id="KW-0406">Ion transport</keyword>
<dbReference type="GO" id="GO:0012505">
    <property type="term" value="C:endomembrane system"/>
    <property type="evidence" value="ECO:0000318"/>
    <property type="project" value="GO_Central"/>
</dbReference>
<dbReference type="Pfam" id="PF23256">
    <property type="entry name" value="CHX17_2nd"/>
    <property type="match status" value="1"/>
</dbReference>
<feature type="domain" description="Cation/H+ exchanger transmembrane" evidence="11">
    <location>
        <begin position="30"/>
        <end position="409"/>
    </location>
</feature>
<evidence type="ECO:0000256" key="10">
    <source>
        <dbReference type="SAM" id="Phobius"/>
    </source>
</evidence>
<keyword evidence="6 10" id="KW-1133">Transmembrane helix</keyword>
<feature type="transmembrane region" description="Helical" evidence="10">
    <location>
        <begin position="207"/>
        <end position="228"/>
    </location>
</feature>
<evidence type="ECO:0000256" key="6">
    <source>
        <dbReference type="ARBA" id="ARBA00022989"/>
    </source>
</evidence>
<dbReference type="InterPro" id="IPR038770">
    <property type="entry name" value="Na+/solute_symporter_sf"/>
</dbReference>
<sequence>MDAARRALCLDDPFNPLVTTTLQASGILVISHFFHLILKPLGQPGPVAQILAGIVLGPSCLSHFSIVKDVFIQSSSADYYEVFSSIFCILFMFLIGLETDIPYLRRNLRKATIIAYGGLTVCSIFGLATSYFIIHMLKLTAHPYALANLIMIILSNAASPVVVRLAAELKFSTSDTGRLAICSALINEMSCVLWFSVLVAFMSWKRFGWAILFLSMTIGLIVLNKYLAAWCDQRNRNQKYVTNTEMYFILLLIIAVSFLIEEYGFNSTISSFFIGLMFPREGKTARTFGVKLAYAVHNFILPMYFGYIGFQFDVTYLNNYRNLIAVVLLIILSMGGKIIGTLVACHYLNVPVLDGIIISFLLNLKGHAELLVVGVLSKSWWDQNVHNLVVIVVVLNTVISGPAVAYILRKNGKYFSQKHTSLEVRQPETELRMLTCVYDSRNITGKIGLIFALGGSLATPTTAYLMHLVELPKRHQKKKLMYHQLRDGDQFSDEEDYGGNDVLEINEAVDALTMENKFSIHQSKVVSSFPRMYEDVCDGIEDLRVSIVLLTFHKHQRLDGQLENGREIIRLTNQKILRHASCSVGIFVDRGQTGFQLPTSETVQNIATLFFGGPDDREALSCSQRIVAHPHINFTLICFLPSSPNEQKGFVDKTSRRNSEVLMEMYEHDMEAETDKAFLDDFCNRYVASGKAGYEEKYVDNGMQTLEALTELGQRFSLLIVGKAGRKNSPITTSLSDWEECPELGRIGDILASSEFNINSSVLVIQQHQ</sequence>
<dbReference type="GO" id="GO:1902600">
    <property type="term" value="P:proton transmembrane transport"/>
    <property type="evidence" value="ECO:0007669"/>
    <property type="project" value="InterPro"/>
</dbReference>
<keyword evidence="4 10" id="KW-0812">Transmembrane</keyword>
<feature type="transmembrane region" description="Helical" evidence="10">
    <location>
        <begin position="179"/>
        <end position="201"/>
    </location>
</feature>
<protein>
    <submittedName>
        <fullName evidence="14">Na(+)/H(+) antiporter, putative</fullName>
    </submittedName>
</protein>
<dbReference type="Gene3D" id="1.20.1530.20">
    <property type="match status" value="1"/>
</dbReference>
<evidence type="ECO:0000256" key="2">
    <source>
        <dbReference type="ARBA" id="ARBA00022448"/>
    </source>
</evidence>
<evidence type="ECO:0000256" key="7">
    <source>
        <dbReference type="ARBA" id="ARBA00023065"/>
    </source>
</evidence>
<feature type="transmembrane region" description="Helical" evidence="10">
    <location>
        <begin position="146"/>
        <end position="167"/>
    </location>
</feature>
<dbReference type="PANTHER" id="PTHR32468:SF18">
    <property type="entry name" value="CATION_H(+) ANTIPORTER 1"/>
    <property type="match status" value="1"/>
</dbReference>
<evidence type="ECO:0000259" key="13">
    <source>
        <dbReference type="Pfam" id="PF23259"/>
    </source>
</evidence>
<feature type="domain" description="Cation/H(+) antiporter central" evidence="12">
    <location>
        <begin position="463"/>
        <end position="594"/>
    </location>
</feature>
<evidence type="ECO:0000256" key="3">
    <source>
        <dbReference type="ARBA" id="ARBA00022538"/>
    </source>
</evidence>
<dbReference type="PANTHER" id="PTHR32468">
    <property type="entry name" value="CATION/H + ANTIPORTER"/>
    <property type="match status" value="1"/>
</dbReference>
<dbReference type="GO" id="GO:0098662">
    <property type="term" value="P:inorganic cation transmembrane transport"/>
    <property type="evidence" value="ECO:0000318"/>
    <property type="project" value="GO_Central"/>
</dbReference>
<dbReference type="Proteomes" id="UP000008311">
    <property type="component" value="Unassembled WGS sequence"/>
</dbReference>
<keyword evidence="5" id="KW-0630">Potassium</keyword>
<evidence type="ECO:0000256" key="9">
    <source>
        <dbReference type="ARBA" id="ARBA00038341"/>
    </source>
</evidence>
<feature type="domain" description="Cation/H(+) antiporter C-terminal" evidence="13">
    <location>
        <begin position="606"/>
        <end position="768"/>
    </location>
</feature>
<evidence type="ECO:0000256" key="4">
    <source>
        <dbReference type="ARBA" id="ARBA00022692"/>
    </source>
</evidence>
<comment type="subcellular location">
    <subcellularLocation>
        <location evidence="1">Membrane</location>
        <topology evidence="1">Multi-pass membrane protein</topology>
    </subcellularLocation>
</comment>
<feature type="transmembrane region" description="Helical" evidence="10">
    <location>
        <begin position="20"/>
        <end position="38"/>
    </location>
</feature>
<dbReference type="InParanoid" id="B9SVH2"/>
<comment type="similarity">
    <text evidence="9">Belongs to the monovalent cation:proton antiporter 2 (CPA2) transporter (TC 2.A.37) family. CHX (TC 2.A.37.4) subfamily.</text>
</comment>
<reference evidence="15" key="1">
    <citation type="journal article" date="2010" name="Nat. Biotechnol.">
        <title>Draft genome sequence of the oilseed species Ricinus communis.</title>
        <authorList>
            <person name="Chan A.P."/>
            <person name="Crabtree J."/>
            <person name="Zhao Q."/>
            <person name="Lorenzi H."/>
            <person name="Orvis J."/>
            <person name="Puiu D."/>
            <person name="Melake-Berhan A."/>
            <person name="Jones K.M."/>
            <person name="Redman J."/>
            <person name="Chen G."/>
            <person name="Cahoon E.B."/>
            <person name="Gedil M."/>
            <person name="Stanke M."/>
            <person name="Haas B.J."/>
            <person name="Wortman J.R."/>
            <person name="Fraser-Liggett C.M."/>
            <person name="Ravel J."/>
            <person name="Rabinowicz P.D."/>
        </authorList>
    </citation>
    <scope>NUCLEOTIDE SEQUENCE [LARGE SCALE GENOMIC DNA]</scope>
    <source>
        <strain evidence="15">cv. Hale</strain>
    </source>
</reference>
<dbReference type="eggNOG" id="KOG1650">
    <property type="taxonomic scope" value="Eukaryota"/>
</dbReference>
<feature type="transmembrane region" description="Helical" evidence="10">
    <location>
        <begin position="113"/>
        <end position="134"/>
    </location>
</feature>
<evidence type="ECO:0000256" key="5">
    <source>
        <dbReference type="ARBA" id="ARBA00022958"/>
    </source>
</evidence>
<proteinExistence type="inferred from homology"/>
<dbReference type="Pfam" id="PF00999">
    <property type="entry name" value="Na_H_Exchanger"/>
    <property type="match status" value="1"/>
</dbReference>
<evidence type="ECO:0000313" key="15">
    <source>
        <dbReference type="Proteomes" id="UP000008311"/>
    </source>
</evidence>
<feature type="transmembrane region" description="Helical" evidence="10">
    <location>
        <begin position="79"/>
        <end position="101"/>
    </location>
</feature>
<keyword evidence="2" id="KW-0813">Transport</keyword>
<dbReference type="AlphaFoldDB" id="B9SVH2"/>
<dbReference type="InterPro" id="IPR006153">
    <property type="entry name" value="Cation/H_exchanger_TM"/>
</dbReference>
<feature type="transmembrane region" description="Helical" evidence="10">
    <location>
        <begin position="388"/>
        <end position="408"/>
    </location>
</feature>
<evidence type="ECO:0000259" key="11">
    <source>
        <dbReference type="Pfam" id="PF00999"/>
    </source>
</evidence>
<dbReference type="Pfam" id="PF23259">
    <property type="entry name" value="CHX17_C"/>
    <property type="match status" value="1"/>
</dbReference>
<dbReference type="InterPro" id="IPR050794">
    <property type="entry name" value="CPA2_transporter"/>
</dbReference>
<dbReference type="InterPro" id="IPR057290">
    <property type="entry name" value="CHX17_C"/>
</dbReference>
<evidence type="ECO:0000256" key="8">
    <source>
        <dbReference type="ARBA" id="ARBA00023136"/>
    </source>
</evidence>
<evidence type="ECO:0000259" key="12">
    <source>
        <dbReference type="Pfam" id="PF23256"/>
    </source>
</evidence>